<feature type="signal peptide" evidence="2">
    <location>
        <begin position="1"/>
        <end position="20"/>
    </location>
</feature>
<comment type="caution">
    <text evidence="3">The sequence shown here is derived from an EMBL/GenBank/DDBJ whole genome shotgun (WGS) entry which is preliminary data.</text>
</comment>
<name>A0ABN8PLH5_9CNID</name>
<feature type="region of interest" description="Disordered" evidence="1">
    <location>
        <begin position="46"/>
        <end position="78"/>
    </location>
</feature>
<feature type="compositionally biased region" description="Basic and acidic residues" evidence="1">
    <location>
        <begin position="68"/>
        <end position="78"/>
    </location>
</feature>
<keyword evidence="4" id="KW-1185">Reference proteome</keyword>
<gene>
    <name evidence="3" type="ORF">PLOB_00045018</name>
</gene>
<accession>A0ABN8PLH5</accession>
<dbReference type="EMBL" id="CALNXK010000078">
    <property type="protein sequence ID" value="CAH3146353.1"/>
    <property type="molecule type" value="Genomic_DNA"/>
</dbReference>
<feature type="chain" id="PRO_5047200182" evidence="2">
    <location>
        <begin position="21"/>
        <end position="78"/>
    </location>
</feature>
<evidence type="ECO:0000313" key="4">
    <source>
        <dbReference type="Proteomes" id="UP001159405"/>
    </source>
</evidence>
<reference evidence="3 4" key="1">
    <citation type="submission" date="2022-05" db="EMBL/GenBank/DDBJ databases">
        <authorList>
            <consortium name="Genoscope - CEA"/>
            <person name="William W."/>
        </authorList>
    </citation>
    <scope>NUCLEOTIDE SEQUENCE [LARGE SCALE GENOMIC DNA]</scope>
</reference>
<evidence type="ECO:0000313" key="3">
    <source>
        <dbReference type="EMBL" id="CAH3146353.1"/>
    </source>
</evidence>
<evidence type="ECO:0000256" key="2">
    <source>
        <dbReference type="SAM" id="SignalP"/>
    </source>
</evidence>
<protein>
    <submittedName>
        <fullName evidence="3">Uncharacterized protein</fullName>
    </submittedName>
</protein>
<keyword evidence="2" id="KW-0732">Signal</keyword>
<proteinExistence type="predicted"/>
<evidence type="ECO:0000256" key="1">
    <source>
        <dbReference type="SAM" id="MobiDB-lite"/>
    </source>
</evidence>
<sequence length="78" mass="8918">MEAVKLFLMFYILMFSTVHGGYIPYQKTHIKELEDRIEHLRELKVPVKDSSAELEPPGAGYPGGASTSERRNRDRPGR</sequence>
<organism evidence="3 4">
    <name type="scientific">Porites lobata</name>
    <dbReference type="NCBI Taxonomy" id="104759"/>
    <lineage>
        <taxon>Eukaryota</taxon>
        <taxon>Metazoa</taxon>
        <taxon>Cnidaria</taxon>
        <taxon>Anthozoa</taxon>
        <taxon>Hexacorallia</taxon>
        <taxon>Scleractinia</taxon>
        <taxon>Fungiina</taxon>
        <taxon>Poritidae</taxon>
        <taxon>Porites</taxon>
    </lineage>
</organism>
<dbReference type="Proteomes" id="UP001159405">
    <property type="component" value="Unassembled WGS sequence"/>
</dbReference>